<comment type="caution">
    <text evidence="2">The sequence shown here is derived from an EMBL/GenBank/DDBJ whole genome shotgun (WGS) entry which is preliminary data.</text>
</comment>
<accession>A0A4S3IY36</accession>
<dbReference type="Proteomes" id="UP000308092">
    <property type="component" value="Unassembled WGS sequence"/>
</dbReference>
<sequence length="84" mass="9289">MGTTFNKYGLTIICDRASAKDSLMDLVSGTQKIPEGESIDLVNSTVIDEIVDRSVPPEAARTKKPEEPKRHPKSQKPKVPEVIR</sequence>
<proteinExistence type="predicted"/>
<dbReference type="VEuPathDB" id="FungiDB:EYZ11_013300"/>
<evidence type="ECO:0000313" key="3">
    <source>
        <dbReference type="Proteomes" id="UP000308092"/>
    </source>
</evidence>
<dbReference type="AlphaFoldDB" id="A0A4S3IY36"/>
<protein>
    <submittedName>
        <fullName evidence="2">Uncharacterized protein</fullName>
    </submittedName>
</protein>
<evidence type="ECO:0000313" key="2">
    <source>
        <dbReference type="EMBL" id="THC87253.1"/>
    </source>
</evidence>
<feature type="region of interest" description="Disordered" evidence="1">
    <location>
        <begin position="53"/>
        <end position="84"/>
    </location>
</feature>
<dbReference type="EMBL" id="SOSA01001338">
    <property type="protein sequence ID" value="THC87253.1"/>
    <property type="molecule type" value="Genomic_DNA"/>
</dbReference>
<reference evidence="2 3" key="1">
    <citation type="submission" date="2019-03" db="EMBL/GenBank/DDBJ databases">
        <title>The genome sequence of a newly discovered highly antifungal drug resistant Aspergillus species, Aspergillus tanneri NIH 1004.</title>
        <authorList>
            <person name="Mounaud S."/>
            <person name="Singh I."/>
            <person name="Joardar V."/>
            <person name="Pakala S."/>
            <person name="Pakala S."/>
            <person name="Venepally P."/>
            <person name="Hoover J."/>
            <person name="Nierman W."/>
            <person name="Chung J."/>
            <person name="Losada L."/>
        </authorList>
    </citation>
    <scope>NUCLEOTIDE SEQUENCE [LARGE SCALE GENOMIC DNA]</scope>
    <source>
        <strain evidence="2 3">NIH1004</strain>
    </source>
</reference>
<evidence type="ECO:0000256" key="1">
    <source>
        <dbReference type="SAM" id="MobiDB-lite"/>
    </source>
</evidence>
<keyword evidence="3" id="KW-1185">Reference proteome</keyword>
<organism evidence="2 3">
    <name type="scientific">Aspergillus tanneri</name>
    <dbReference type="NCBI Taxonomy" id="1220188"/>
    <lineage>
        <taxon>Eukaryota</taxon>
        <taxon>Fungi</taxon>
        <taxon>Dikarya</taxon>
        <taxon>Ascomycota</taxon>
        <taxon>Pezizomycotina</taxon>
        <taxon>Eurotiomycetes</taxon>
        <taxon>Eurotiomycetidae</taxon>
        <taxon>Eurotiales</taxon>
        <taxon>Aspergillaceae</taxon>
        <taxon>Aspergillus</taxon>
        <taxon>Aspergillus subgen. Circumdati</taxon>
    </lineage>
</organism>
<gene>
    <name evidence="2" type="ORF">EYZ11_013300</name>
</gene>
<name>A0A4S3IY36_9EURO</name>
<feature type="compositionally biased region" description="Basic and acidic residues" evidence="1">
    <location>
        <begin position="60"/>
        <end position="69"/>
    </location>
</feature>